<evidence type="ECO:0000256" key="1">
    <source>
        <dbReference type="SAM" id="MobiDB-lite"/>
    </source>
</evidence>
<dbReference type="Pfam" id="PF13569">
    <property type="entry name" value="DUF4132"/>
    <property type="match status" value="1"/>
</dbReference>
<organism evidence="3 4">
    <name type="scientific">Actinomadura graeca</name>
    <dbReference type="NCBI Taxonomy" id="2750812"/>
    <lineage>
        <taxon>Bacteria</taxon>
        <taxon>Bacillati</taxon>
        <taxon>Actinomycetota</taxon>
        <taxon>Actinomycetes</taxon>
        <taxon>Streptosporangiales</taxon>
        <taxon>Thermomonosporaceae</taxon>
        <taxon>Actinomadura</taxon>
    </lineage>
</organism>
<evidence type="ECO:0000259" key="2">
    <source>
        <dbReference type="Pfam" id="PF13569"/>
    </source>
</evidence>
<name>A0ABX8R0D4_9ACTN</name>
<gene>
    <name evidence="3" type="ORF">AGRA3207_004918</name>
</gene>
<evidence type="ECO:0000313" key="3">
    <source>
        <dbReference type="EMBL" id="QXJ23724.1"/>
    </source>
</evidence>
<dbReference type="InterPro" id="IPR025406">
    <property type="entry name" value="DUF4132"/>
</dbReference>
<evidence type="ECO:0000313" key="4">
    <source>
        <dbReference type="Proteomes" id="UP001049518"/>
    </source>
</evidence>
<dbReference type="Proteomes" id="UP001049518">
    <property type="component" value="Chromosome"/>
</dbReference>
<dbReference type="EMBL" id="CP059572">
    <property type="protein sequence ID" value="QXJ23724.1"/>
    <property type="molecule type" value="Genomic_DNA"/>
</dbReference>
<accession>A0ABX8R0D4</accession>
<dbReference type="RefSeq" id="WP_231329397.1">
    <property type="nucleotide sequence ID" value="NZ_CP059572.1"/>
</dbReference>
<sequence>MSPTPPEAPQNSLPPLLAAPPWVRAPRDPEPVVLKGLKAPSEPTAVIWAPGEREEWTAKARQECPPLGETDWDARAAAFADGTARSEQLRRRRALVADLLLYGPEEHGRTLLADDRYRDDLTGTFVLRGVVARYELAALPLALYRDNQWAVSPFLDAQIAQYLLKHKDNSFSHPAKDWFVKHGPAAIALIVPDALRRPGPKRARAEAHIRAVADAHGGAAVLEAVRPYGEEAERAIAALGIDPLDRYPVLLPEIGFDLAALPPVLLRGREHRLPESAVRHLVTMLLISTPAEPYAGVEPSVEACDPGSLAEFAWALYRAEDTRPRWASPGVEYALGRLGDDGTAARLGPVVARWEKSTSWYNGGVSALNVFTSIGTDGALRQLHLLAQGAKDKKRIRAYAKSALARIARDRGLSDEQLADRLVPDLGLDADGGLTLDYGPRRFAVGFDEHLKPYVADEDGKRRKALPKPGAKDDADLAPAAHRRFAELKKEVRAVAADQVRRLESAMVAGRRWEPEEFRTVLLDHPFLWHIARRLVWKSGPTAFRVAEDRSLADVNDDAFTITAPVDLPHPLRLDALDAWSEIFADYEILQPFPQLGRAVHTLTDKERDATRLERFEGGTVHFGRILGLADRGWTLGGKETGGFRRHVSLKLAEERHLVIDLEPGVRVISPEEFADQELRRVTLATTSYGSGERPFGDLDPVTASEILATLTTLTAR</sequence>
<feature type="region of interest" description="Disordered" evidence="1">
    <location>
        <begin position="458"/>
        <end position="477"/>
    </location>
</feature>
<feature type="domain" description="DUF4132" evidence="2">
    <location>
        <begin position="460"/>
        <end position="634"/>
    </location>
</feature>
<reference evidence="3" key="1">
    <citation type="submission" date="2020-07" db="EMBL/GenBank/DDBJ databases">
        <authorList>
            <person name="Tarantini F.S."/>
            <person name="Hong K.W."/>
            <person name="Chan K.G."/>
        </authorList>
    </citation>
    <scope>NUCLEOTIDE SEQUENCE</scope>
    <source>
        <strain evidence="3">32-07</strain>
    </source>
</reference>
<protein>
    <submittedName>
        <fullName evidence="3">DUF4132 domain-containing protein</fullName>
    </submittedName>
</protein>
<proteinExistence type="predicted"/>
<keyword evidence="4" id="KW-1185">Reference proteome</keyword>